<comment type="caution">
    <text evidence="2">The sequence shown here is derived from an EMBL/GenBank/DDBJ whole genome shotgun (WGS) entry which is preliminary data.</text>
</comment>
<sequence length="186" mass="20673">MRMRVLTRQQICIPCVTFTLGLTALGGTLATVFQTHSVKLSSPIHCTTDAPGPIFVPIPLMLSDIVVIIVTWNRTFKVARLARDLVQRPTLTYVMLESGILYFIILFVVNLLQLILQLLQVTTTQSASFVSASVLICHFVLSLRSVNEQQDADVSFLISTQHTYPIFASVDADGSFALDPWRSDFI</sequence>
<keyword evidence="1" id="KW-1133">Transmembrane helix</keyword>
<reference evidence="2" key="1">
    <citation type="submission" date="2014-01" db="EMBL/GenBank/DDBJ databases">
        <title>The genome of the white-rot fungus Pycnoporus cinnabarinus: a basidiomycete model with a versatile arsenal for lignocellulosic biomass breakdown.</title>
        <authorList>
            <person name="Levasseur A."/>
            <person name="Lomascolo A."/>
            <person name="Ruiz-Duenas F.J."/>
            <person name="Uzan E."/>
            <person name="Piumi F."/>
            <person name="Kues U."/>
            <person name="Ram A.F.J."/>
            <person name="Murat C."/>
            <person name="Haon M."/>
            <person name="Benoit I."/>
            <person name="Arfi Y."/>
            <person name="Chevret D."/>
            <person name="Drula E."/>
            <person name="Kwon M.J."/>
            <person name="Gouret P."/>
            <person name="Lesage-Meessen L."/>
            <person name="Lombard V."/>
            <person name="Mariette J."/>
            <person name="Noirot C."/>
            <person name="Park J."/>
            <person name="Patyshakuliyeva A."/>
            <person name="Wieneger R.A.B."/>
            <person name="Wosten H.A.B."/>
            <person name="Martin F."/>
            <person name="Coutinho P.M."/>
            <person name="de Vries R."/>
            <person name="Martinez A.T."/>
            <person name="Klopp C."/>
            <person name="Pontarotti P."/>
            <person name="Henrissat B."/>
            <person name="Record E."/>
        </authorList>
    </citation>
    <scope>NUCLEOTIDE SEQUENCE [LARGE SCALE GENOMIC DNA]</scope>
    <source>
        <strain evidence="2">BRFM137</strain>
    </source>
</reference>
<keyword evidence="1" id="KW-0812">Transmembrane</keyword>
<keyword evidence="1" id="KW-0472">Membrane</keyword>
<dbReference type="Proteomes" id="UP000029665">
    <property type="component" value="Unassembled WGS sequence"/>
</dbReference>
<feature type="transmembrane region" description="Helical" evidence="1">
    <location>
        <begin position="122"/>
        <end position="141"/>
    </location>
</feature>
<feature type="transmembrane region" description="Helical" evidence="1">
    <location>
        <begin position="54"/>
        <end position="72"/>
    </location>
</feature>
<feature type="transmembrane region" description="Helical" evidence="1">
    <location>
        <begin position="93"/>
        <end position="116"/>
    </location>
</feature>
<accession>A0A060SQE0</accession>
<name>A0A060SQE0_PYCCI</name>
<dbReference type="AlphaFoldDB" id="A0A060SQE0"/>
<organism evidence="2 3">
    <name type="scientific">Pycnoporus cinnabarinus</name>
    <name type="common">Cinnabar-red polypore</name>
    <name type="synonym">Trametes cinnabarina</name>
    <dbReference type="NCBI Taxonomy" id="5643"/>
    <lineage>
        <taxon>Eukaryota</taxon>
        <taxon>Fungi</taxon>
        <taxon>Dikarya</taxon>
        <taxon>Basidiomycota</taxon>
        <taxon>Agaricomycotina</taxon>
        <taxon>Agaricomycetes</taxon>
        <taxon>Polyporales</taxon>
        <taxon>Polyporaceae</taxon>
        <taxon>Trametes</taxon>
    </lineage>
</organism>
<dbReference type="HOGENOM" id="CLU_1455120_0_0_1"/>
<dbReference type="OMA" id="QICIPCV"/>
<gene>
    <name evidence="2" type="ORF">BN946_scf184868.g14</name>
</gene>
<proteinExistence type="predicted"/>
<dbReference type="EMBL" id="CCBP010000392">
    <property type="protein sequence ID" value="CDO76600.1"/>
    <property type="molecule type" value="Genomic_DNA"/>
</dbReference>
<protein>
    <submittedName>
        <fullName evidence="2">Uncharacterized protein</fullName>
    </submittedName>
</protein>
<keyword evidence="3" id="KW-1185">Reference proteome</keyword>
<evidence type="ECO:0000256" key="1">
    <source>
        <dbReference type="SAM" id="Phobius"/>
    </source>
</evidence>
<dbReference type="OrthoDB" id="2758283at2759"/>
<evidence type="ECO:0000313" key="2">
    <source>
        <dbReference type="EMBL" id="CDO76600.1"/>
    </source>
</evidence>
<evidence type="ECO:0000313" key="3">
    <source>
        <dbReference type="Proteomes" id="UP000029665"/>
    </source>
</evidence>